<evidence type="ECO:0000313" key="1">
    <source>
        <dbReference type="EMBL" id="GGX31110.1"/>
    </source>
</evidence>
<dbReference type="Proteomes" id="UP000617743">
    <property type="component" value="Unassembled WGS sequence"/>
</dbReference>
<comment type="caution">
    <text evidence="1">The sequence shown here is derived from an EMBL/GenBank/DDBJ whole genome shotgun (WGS) entry which is preliminary data.</text>
</comment>
<dbReference type="EMBL" id="BMWC01000016">
    <property type="protein sequence ID" value="GGX31110.1"/>
    <property type="molecule type" value="Genomic_DNA"/>
</dbReference>
<keyword evidence="2" id="KW-1185">Reference proteome</keyword>
<protein>
    <submittedName>
        <fullName evidence="1">Uncharacterized protein</fullName>
    </submittedName>
</protein>
<gene>
    <name evidence="1" type="ORF">GCM10010383_71820</name>
</gene>
<accession>A0ABQ2XU44</accession>
<evidence type="ECO:0000313" key="2">
    <source>
        <dbReference type="Proteomes" id="UP000617743"/>
    </source>
</evidence>
<organism evidence="1 2">
    <name type="scientific">Streptomyces lomondensis</name>
    <dbReference type="NCBI Taxonomy" id="68229"/>
    <lineage>
        <taxon>Bacteria</taxon>
        <taxon>Bacillati</taxon>
        <taxon>Actinomycetota</taxon>
        <taxon>Actinomycetes</taxon>
        <taxon>Kitasatosporales</taxon>
        <taxon>Streptomycetaceae</taxon>
        <taxon>Streptomyces</taxon>
    </lineage>
</organism>
<name>A0ABQ2XU44_9ACTN</name>
<reference evidence="2" key="1">
    <citation type="journal article" date="2019" name="Int. J. Syst. Evol. Microbiol.">
        <title>The Global Catalogue of Microorganisms (GCM) 10K type strain sequencing project: providing services to taxonomists for standard genome sequencing and annotation.</title>
        <authorList>
            <consortium name="The Broad Institute Genomics Platform"/>
            <consortium name="The Broad Institute Genome Sequencing Center for Infectious Disease"/>
            <person name="Wu L."/>
            <person name="Ma J."/>
        </authorList>
    </citation>
    <scope>NUCLEOTIDE SEQUENCE [LARGE SCALE GENOMIC DNA]</scope>
    <source>
        <strain evidence="2">JCM 4866</strain>
    </source>
</reference>
<sequence length="65" mass="6654">MLEAGRRHLERGEFLVNGVVGHGGVPPVGYTAASLAAVGVKEVVLVVVRDRTCGGRGVAVPGRTC</sequence>
<proteinExistence type="predicted"/>